<dbReference type="Pfam" id="PF09347">
    <property type="entry name" value="DUF1989"/>
    <property type="match status" value="1"/>
</dbReference>
<reference evidence="3 4" key="1">
    <citation type="submission" date="2015-06" db="EMBL/GenBank/DDBJ databases">
        <authorList>
            <person name="Ju K.-S."/>
            <person name="Doroghazi J.R."/>
            <person name="Metcalf W.W."/>
        </authorList>
    </citation>
    <scope>NUCLEOTIDE SEQUENCE [LARGE SCALE GENOMIC DNA]</scope>
    <source>
        <strain evidence="3 4">NRRL 3414</strain>
    </source>
</reference>
<dbReference type="PANTHER" id="PTHR31527:SF0">
    <property type="entry name" value="RE64534P"/>
    <property type="match status" value="1"/>
</dbReference>
<evidence type="ECO:0000259" key="2">
    <source>
        <dbReference type="Pfam" id="PF09347"/>
    </source>
</evidence>
<feature type="domain" description="DUF1989" evidence="2">
    <location>
        <begin position="105"/>
        <end position="272"/>
    </location>
</feature>
<sequence length="332" mass="35256">MSTTDGPAATTPHAQHPTEPPTEPPVEPPSEVTELTTGNADQQRSTTAQPAAGVRDLHLTDTVGSARDDARAQGGRAGEWMPYLPASSSPHCPPGVDPAALVWAETVAPGGYTHKALARGTRLRFDDPTGDACAHLLLFNALEPVERLNVADTQKIPWQAYLGLDHPLLSGDGRVMAVVTGDSSGRHDAFCGTTTDAWNERKYGDARPEGPSPSGRGLFVKAAAKHGLSRRDLPPGVSFFQGVRVEADGALAWRGSAGPGAYVELVAEMPLLVLIANVAHPLDPRPDYVVGPLRVHAWRGTATGPDEPRFTATPELHRAYLNTVDYCEARGL</sequence>
<organism evidence="3 4">
    <name type="scientific">Streptomyces viridochromogenes</name>
    <dbReference type="NCBI Taxonomy" id="1938"/>
    <lineage>
        <taxon>Bacteria</taxon>
        <taxon>Bacillati</taxon>
        <taxon>Actinomycetota</taxon>
        <taxon>Actinomycetes</taxon>
        <taxon>Kitasatosporales</taxon>
        <taxon>Streptomycetaceae</taxon>
        <taxon>Streptomyces</taxon>
    </lineage>
</organism>
<feature type="compositionally biased region" description="Polar residues" evidence="1">
    <location>
        <begin position="38"/>
        <end position="49"/>
    </location>
</feature>
<evidence type="ECO:0000313" key="4">
    <source>
        <dbReference type="Proteomes" id="UP000037432"/>
    </source>
</evidence>
<dbReference type="RefSeq" id="WP_048579775.1">
    <property type="nucleotide sequence ID" value="NZ_LFNT01000003.1"/>
</dbReference>
<evidence type="ECO:0000313" key="3">
    <source>
        <dbReference type="EMBL" id="KMS76513.1"/>
    </source>
</evidence>
<feature type="compositionally biased region" description="Low complexity" evidence="1">
    <location>
        <begin position="7"/>
        <end position="17"/>
    </location>
</feature>
<dbReference type="OrthoDB" id="9772660at2"/>
<dbReference type="AlphaFoldDB" id="A0A0J7ZN55"/>
<accession>A0A0J7ZN55</accession>
<dbReference type="Proteomes" id="UP000037432">
    <property type="component" value="Unassembled WGS sequence"/>
</dbReference>
<feature type="region of interest" description="Disordered" evidence="1">
    <location>
        <begin position="1"/>
        <end position="74"/>
    </location>
</feature>
<proteinExistence type="predicted"/>
<dbReference type="PANTHER" id="PTHR31527">
    <property type="entry name" value="RE64534P"/>
    <property type="match status" value="1"/>
</dbReference>
<protein>
    <submittedName>
        <fullName evidence="3">Urea carboxylase</fullName>
    </submittedName>
</protein>
<evidence type="ECO:0000256" key="1">
    <source>
        <dbReference type="SAM" id="MobiDB-lite"/>
    </source>
</evidence>
<dbReference type="InterPro" id="IPR018959">
    <property type="entry name" value="DUF1989"/>
</dbReference>
<name>A0A0J7ZN55_STRVR</name>
<dbReference type="EMBL" id="LFNT01000003">
    <property type="protein sequence ID" value="KMS76513.1"/>
    <property type="molecule type" value="Genomic_DNA"/>
</dbReference>
<feature type="compositionally biased region" description="Pro residues" evidence="1">
    <location>
        <begin position="18"/>
        <end position="28"/>
    </location>
</feature>
<dbReference type="NCBIfam" id="TIGR03425">
    <property type="entry name" value="urea_degr_2"/>
    <property type="match status" value="1"/>
</dbReference>
<dbReference type="InterPro" id="IPR017792">
    <property type="entry name" value="UAAP1"/>
</dbReference>
<comment type="caution">
    <text evidence="3">The sequence shown here is derived from an EMBL/GenBank/DDBJ whole genome shotgun (WGS) entry which is preliminary data.</text>
</comment>
<gene>
    <name evidence="3" type="ORF">ACM01_04820</name>
</gene>
<dbReference type="PATRIC" id="fig|1938.3.peg.4876"/>